<sequence>MKLYFRYILLLLFLTGFSFTGKNQGPLLHSGGSRTALSATNADMTQLQTGQECLHLEQLIYINDNDNDEDVSRLFNEHSHLLLNNLSVYYLSLLERQETIPEYYTGFVHAERPVPAVPRFIQHHQLLIPFQS</sequence>
<gene>
    <name evidence="1" type="ORF">CLV59_105399</name>
</gene>
<dbReference type="RefSeq" id="WP_111593291.1">
    <property type="nucleotide sequence ID" value="NZ_QLMA01000005.1"/>
</dbReference>
<protein>
    <submittedName>
        <fullName evidence="1">Uncharacterized protein</fullName>
    </submittedName>
</protein>
<dbReference type="Proteomes" id="UP000249819">
    <property type="component" value="Unassembled WGS sequence"/>
</dbReference>
<dbReference type="OrthoDB" id="677207at2"/>
<dbReference type="EMBL" id="QLMA01000005">
    <property type="protein sequence ID" value="RAJ80290.1"/>
    <property type="molecule type" value="Genomic_DNA"/>
</dbReference>
<reference evidence="1 2" key="1">
    <citation type="submission" date="2018-06" db="EMBL/GenBank/DDBJ databases">
        <title>Genomic Encyclopedia of Archaeal and Bacterial Type Strains, Phase II (KMG-II): from individual species to whole genera.</title>
        <authorList>
            <person name="Goeker M."/>
        </authorList>
    </citation>
    <scope>NUCLEOTIDE SEQUENCE [LARGE SCALE GENOMIC DNA]</scope>
    <source>
        <strain evidence="1 2">DSM 29821</strain>
    </source>
</reference>
<accession>A0A327VYL6</accession>
<proteinExistence type="predicted"/>
<organism evidence="1 2">
    <name type="scientific">Chitinophaga dinghuensis</name>
    <dbReference type="NCBI Taxonomy" id="1539050"/>
    <lineage>
        <taxon>Bacteria</taxon>
        <taxon>Pseudomonadati</taxon>
        <taxon>Bacteroidota</taxon>
        <taxon>Chitinophagia</taxon>
        <taxon>Chitinophagales</taxon>
        <taxon>Chitinophagaceae</taxon>
        <taxon>Chitinophaga</taxon>
    </lineage>
</organism>
<keyword evidence="2" id="KW-1185">Reference proteome</keyword>
<name>A0A327VYL6_9BACT</name>
<dbReference type="AlphaFoldDB" id="A0A327VYL6"/>
<evidence type="ECO:0000313" key="1">
    <source>
        <dbReference type="EMBL" id="RAJ80290.1"/>
    </source>
</evidence>
<comment type="caution">
    <text evidence="1">The sequence shown here is derived from an EMBL/GenBank/DDBJ whole genome shotgun (WGS) entry which is preliminary data.</text>
</comment>
<evidence type="ECO:0000313" key="2">
    <source>
        <dbReference type="Proteomes" id="UP000249819"/>
    </source>
</evidence>